<dbReference type="EMBL" id="JARAKH010002563">
    <property type="protein sequence ID" value="KAK8372309.1"/>
    <property type="molecule type" value="Genomic_DNA"/>
</dbReference>
<keyword evidence="3" id="KW-1185">Reference proteome</keyword>
<evidence type="ECO:0000313" key="3">
    <source>
        <dbReference type="Proteomes" id="UP001487740"/>
    </source>
</evidence>
<dbReference type="AlphaFoldDB" id="A0AAW0SBG6"/>
<organism evidence="2 3">
    <name type="scientific">Scylla paramamosain</name>
    <name type="common">Mud crab</name>
    <dbReference type="NCBI Taxonomy" id="85552"/>
    <lineage>
        <taxon>Eukaryota</taxon>
        <taxon>Metazoa</taxon>
        <taxon>Ecdysozoa</taxon>
        <taxon>Arthropoda</taxon>
        <taxon>Crustacea</taxon>
        <taxon>Multicrustacea</taxon>
        <taxon>Malacostraca</taxon>
        <taxon>Eumalacostraca</taxon>
        <taxon>Eucarida</taxon>
        <taxon>Decapoda</taxon>
        <taxon>Pleocyemata</taxon>
        <taxon>Brachyura</taxon>
        <taxon>Eubrachyura</taxon>
        <taxon>Portunoidea</taxon>
        <taxon>Portunidae</taxon>
        <taxon>Portuninae</taxon>
        <taxon>Scylla</taxon>
    </lineage>
</organism>
<accession>A0AAW0SBG6</accession>
<protein>
    <submittedName>
        <fullName evidence="2">Uncharacterized protein</fullName>
    </submittedName>
</protein>
<feature type="compositionally biased region" description="Low complexity" evidence="1">
    <location>
        <begin position="35"/>
        <end position="55"/>
    </location>
</feature>
<proteinExistence type="predicted"/>
<reference evidence="2 3" key="1">
    <citation type="submission" date="2023-03" db="EMBL/GenBank/DDBJ databases">
        <title>High-quality genome of Scylla paramamosain provides insights in environmental adaptation.</title>
        <authorList>
            <person name="Zhang L."/>
        </authorList>
    </citation>
    <scope>NUCLEOTIDE SEQUENCE [LARGE SCALE GENOMIC DNA]</scope>
    <source>
        <strain evidence="2">LZ_2023a</strain>
        <tissue evidence="2">Muscle</tissue>
    </source>
</reference>
<evidence type="ECO:0000313" key="2">
    <source>
        <dbReference type="EMBL" id="KAK8372309.1"/>
    </source>
</evidence>
<name>A0AAW0SBG6_SCYPA</name>
<feature type="region of interest" description="Disordered" evidence="1">
    <location>
        <begin position="86"/>
        <end position="109"/>
    </location>
</feature>
<evidence type="ECO:0000256" key="1">
    <source>
        <dbReference type="SAM" id="MobiDB-lite"/>
    </source>
</evidence>
<feature type="region of interest" description="Disordered" evidence="1">
    <location>
        <begin position="34"/>
        <end position="67"/>
    </location>
</feature>
<feature type="compositionally biased region" description="Polar residues" evidence="1">
    <location>
        <begin position="93"/>
        <end position="104"/>
    </location>
</feature>
<sequence length="127" mass="13043">MPLLKQAKAQGKIAFFRHTKLIVRERYNDDGASVAAAGRRGQQPAGDAVNAAVGEAGTGGGVRGESRPAAVGDVVGVEVAGAWSGGRAEGLPSLNSPRPDTTARTLPLHGVSRLNQCMARLRAGTTE</sequence>
<comment type="caution">
    <text evidence="2">The sequence shown here is derived from an EMBL/GenBank/DDBJ whole genome shotgun (WGS) entry which is preliminary data.</text>
</comment>
<gene>
    <name evidence="2" type="ORF">O3P69_016279</name>
</gene>
<dbReference type="Proteomes" id="UP001487740">
    <property type="component" value="Unassembled WGS sequence"/>
</dbReference>